<dbReference type="GO" id="GO:0008643">
    <property type="term" value="P:carbohydrate transport"/>
    <property type="evidence" value="ECO:0007669"/>
    <property type="project" value="InterPro"/>
</dbReference>
<evidence type="ECO:0000313" key="6">
    <source>
        <dbReference type="Proteomes" id="UP000632125"/>
    </source>
</evidence>
<dbReference type="InterPro" id="IPR027417">
    <property type="entry name" value="P-loop_NTPase"/>
</dbReference>
<dbReference type="GO" id="GO:0005524">
    <property type="term" value="F:ATP binding"/>
    <property type="evidence" value="ECO:0007669"/>
    <property type="project" value="UniProtKB-KW"/>
</dbReference>
<dbReference type="PANTHER" id="PTHR43875">
    <property type="entry name" value="MALTODEXTRIN IMPORT ATP-BINDING PROTEIN MSMX"/>
    <property type="match status" value="1"/>
</dbReference>
<accession>A0A927CJY0</accession>
<evidence type="ECO:0000256" key="2">
    <source>
        <dbReference type="ARBA" id="ARBA00022741"/>
    </source>
</evidence>
<dbReference type="PROSITE" id="PS50893">
    <property type="entry name" value="ABC_TRANSPORTER_2"/>
    <property type="match status" value="1"/>
</dbReference>
<evidence type="ECO:0000256" key="1">
    <source>
        <dbReference type="ARBA" id="ARBA00022448"/>
    </source>
</evidence>
<feature type="domain" description="ABC transporter" evidence="4">
    <location>
        <begin position="4"/>
        <end position="236"/>
    </location>
</feature>
<dbReference type="EMBL" id="JACXIY010000010">
    <property type="protein sequence ID" value="MBD2868512.1"/>
    <property type="molecule type" value="Genomic_DNA"/>
</dbReference>
<dbReference type="InterPro" id="IPR008995">
    <property type="entry name" value="Mo/tungstate-bd_C_term_dom"/>
</dbReference>
<dbReference type="Gene3D" id="2.40.50.140">
    <property type="entry name" value="Nucleic acid-binding proteins"/>
    <property type="match status" value="1"/>
</dbReference>
<evidence type="ECO:0000313" key="5">
    <source>
        <dbReference type="EMBL" id="MBD2868512.1"/>
    </source>
</evidence>
<keyword evidence="6" id="KW-1185">Reference proteome</keyword>
<dbReference type="InterPro" id="IPR003593">
    <property type="entry name" value="AAA+_ATPase"/>
</dbReference>
<dbReference type="InterPro" id="IPR017871">
    <property type="entry name" value="ABC_transporter-like_CS"/>
</dbReference>
<name>A0A927CJY0_9BACL</name>
<evidence type="ECO:0000256" key="3">
    <source>
        <dbReference type="ARBA" id="ARBA00022840"/>
    </source>
</evidence>
<dbReference type="InterPro" id="IPR015855">
    <property type="entry name" value="ABC_transpr_MalK-like"/>
</dbReference>
<proteinExistence type="predicted"/>
<evidence type="ECO:0000259" key="4">
    <source>
        <dbReference type="PROSITE" id="PS50893"/>
    </source>
</evidence>
<dbReference type="CDD" id="cd03301">
    <property type="entry name" value="ABC_MalK_N"/>
    <property type="match status" value="1"/>
</dbReference>
<comment type="caution">
    <text evidence="5">The sequence shown here is derived from an EMBL/GenBank/DDBJ whole genome shotgun (WGS) entry which is preliminary data.</text>
</comment>
<dbReference type="PANTHER" id="PTHR43875:SF1">
    <property type="entry name" value="OSMOPROTECTIVE COMPOUNDS UPTAKE ATP-BINDING PROTEIN GGTA"/>
    <property type="match status" value="1"/>
</dbReference>
<dbReference type="FunFam" id="3.40.50.300:FF:000042">
    <property type="entry name" value="Maltose/maltodextrin ABC transporter, ATP-binding protein"/>
    <property type="match status" value="1"/>
</dbReference>
<dbReference type="Gene3D" id="2.40.50.100">
    <property type="match status" value="1"/>
</dbReference>
<dbReference type="Proteomes" id="UP000632125">
    <property type="component" value="Unassembled WGS sequence"/>
</dbReference>
<dbReference type="SUPFAM" id="SSF52540">
    <property type="entry name" value="P-loop containing nucleoside triphosphate hydrolases"/>
    <property type="match status" value="1"/>
</dbReference>
<dbReference type="Pfam" id="PF00005">
    <property type="entry name" value="ABC_tran"/>
    <property type="match status" value="1"/>
</dbReference>
<organism evidence="5 6">
    <name type="scientific">Paenibacillus arenilitoris</name>
    <dbReference type="NCBI Taxonomy" id="2772299"/>
    <lineage>
        <taxon>Bacteria</taxon>
        <taxon>Bacillati</taxon>
        <taxon>Bacillota</taxon>
        <taxon>Bacilli</taxon>
        <taxon>Bacillales</taxon>
        <taxon>Paenibacillaceae</taxon>
        <taxon>Paenibacillus</taxon>
    </lineage>
</organism>
<dbReference type="NCBIfam" id="NF008653">
    <property type="entry name" value="PRK11650.1"/>
    <property type="match status" value="1"/>
</dbReference>
<dbReference type="GO" id="GO:0016887">
    <property type="term" value="F:ATP hydrolysis activity"/>
    <property type="evidence" value="ECO:0007669"/>
    <property type="project" value="InterPro"/>
</dbReference>
<dbReference type="InterPro" id="IPR040582">
    <property type="entry name" value="OB_MalK-like"/>
</dbReference>
<keyword evidence="3 5" id="KW-0067">ATP-binding</keyword>
<dbReference type="Gene3D" id="3.40.50.300">
    <property type="entry name" value="P-loop containing nucleotide triphosphate hydrolases"/>
    <property type="match status" value="1"/>
</dbReference>
<reference evidence="5" key="1">
    <citation type="submission" date="2020-09" db="EMBL/GenBank/DDBJ databases">
        <title>A novel bacterium of genus Paenibacillus, isolated from South China Sea.</title>
        <authorList>
            <person name="Huang H."/>
            <person name="Mo K."/>
            <person name="Hu Y."/>
        </authorList>
    </citation>
    <scope>NUCLEOTIDE SEQUENCE</scope>
    <source>
        <strain evidence="5">IB182493</strain>
    </source>
</reference>
<dbReference type="InterPro" id="IPR003439">
    <property type="entry name" value="ABC_transporter-like_ATP-bd"/>
</dbReference>
<dbReference type="Pfam" id="PF17912">
    <property type="entry name" value="OB_MalK"/>
    <property type="match status" value="1"/>
</dbReference>
<dbReference type="RefSeq" id="WP_190859873.1">
    <property type="nucleotide sequence ID" value="NZ_JACXIY010000010.1"/>
</dbReference>
<dbReference type="InterPro" id="IPR012340">
    <property type="entry name" value="NA-bd_OB-fold"/>
</dbReference>
<keyword evidence="2" id="KW-0547">Nucleotide-binding</keyword>
<gene>
    <name evidence="5" type="primary">ugpC</name>
    <name evidence="5" type="ORF">IDH41_07980</name>
</gene>
<dbReference type="GO" id="GO:0055052">
    <property type="term" value="C:ATP-binding cassette (ABC) transporter complex, substrate-binding subunit-containing"/>
    <property type="evidence" value="ECO:0007669"/>
    <property type="project" value="TreeGrafter"/>
</dbReference>
<sequence>MGCIILNHVEKRYGKDKLSAVQDFNLEIKDGEFLVMVGPSGCGKSTTLRMIAGLENISSGEIYIGDRLVNHLPSKDRDIAMVFQNYALYPNMNVYENIAFGLRMRKLPKHEIDMAVKKAARTLEIENFLERKPRQLSGGQRQRVALGRAIVRNPQVFLMDEPLSNLDAKLRVQMRTEIIKLHKQLGVTTVYVTHDQVEAMTMGNRIVVMKDGIVQQVDTPQRIYSSPKNMFVAGFMGAPPINLVEGKLLEVSRGALEFHTRKYSLAIPDSQSKKLIDKRKAGRSVMLGIRSEHVHLDPAMRETNPHSQIPGIHKLSEFMGADLYLYAEIGASQLMTVRSNIDQGSRENEKVIVTLDMRKALFFDLDTGENLLHDDDRMEG</sequence>
<dbReference type="AlphaFoldDB" id="A0A927CJY0"/>
<dbReference type="InterPro" id="IPR047641">
    <property type="entry name" value="ABC_transpr_MalK/UgpC-like"/>
</dbReference>
<dbReference type="GO" id="GO:0140359">
    <property type="term" value="F:ABC-type transporter activity"/>
    <property type="evidence" value="ECO:0007669"/>
    <property type="project" value="InterPro"/>
</dbReference>
<dbReference type="SMART" id="SM00382">
    <property type="entry name" value="AAA"/>
    <property type="match status" value="1"/>
</dbReference>
<protein>
    <submittedName>
        <fullName evidence="5">Sn-glycerol-3-phosphate ABC transporter ATP-binding protein UgpC</fullName>
    </submittedName>
</protein>
<dbReference type="PROSITE" id="PS00211">
    <property type="entry name" value="ABC_TRANSPORTER_1"/>
    <property type="match status" value="1"/>
</dbReference>
<keyword evidence="1" id="KW-0813">Transport</keyword>
<dbReference type="SUPFAM" id="SSF50331">
    <property type="entry name" value="MOP-like"/>
    <property type="match status" value="1"/>
</dbReference>